<proteinExistence type="inferred from homology"/>
<keyword evidence="2 5" id="KW-0808">Transferase</keyword>
<keyword evidence="9" id="KW-1185">Reference proteome</keyword>
<dbReference type="EC" id="2.1.1.297" evidence="5"/>
<dbReference type="AlphaFoldDB" id="A0A329MBT5"/>
<organism evidence="8 9">
    <name type="scientific">Paenibacillus contaminans</name>
    <dbReference type="NCBI Taxonomy" id="450362"/>
    <lineage>
        <taxon>Bacteria</taxon>
        <taxon>Bacillati</taxon>
        <taxon>Bacillota</taxon>
        <taxon>Bacilli</taxon>
        <taxon>Bacillales</taxon>
        <taxon>Paenibacillaceae</taxon>
        <taxon>Paenibacillus</taxon>
    </lineage>
</organism>
<dbReference type="Pfam" id="PF17827">
    <property type="entry name" value="PrmC_N"/>
    <property type="match status" value="1"/>
</dbReference>
<evidence type="ECO:0000256" key="3">
    <source>
        <dbReference type="ARBA" id="ARBA00022691"/>
    </source>
</evidence>
<dbReference type="PANTHER" id="PTHR18895:SF74">
    <property type="entry name" value="MTRF1L RELEASE FACTOR GLUTAMINE METHYLTRANSFERASE"/>
    <property type="match status" value="1"/>
</dbReference>
<keyword evidence="3 5" id="KW-0949">S-adenosyl-L-methionine</keyword>
<evidence type="ECO:0000256" key="5">
    <source>
        <dbReference type="HAMAP-Rule" id="MF_02126"/>
    </source>
</evidence>
<dbReference type="InterPro" id="IPR004556">
    <property type="entry name" value="HemK-like"/>
</dbReference>
<gene>
    <name evidence="5 8" type="primary">prmC</name>
    <name evidence="8" type="ORF">DQG23_27210</name>
</gene>
<dbReference type="InterPro" id="IPR002052">
    <property type="entry name" value="DNA_methylase_N6_adenine_CS"/>
</dbReference>
<comment type="caution">
    <text evidence="8">The sequence shown here is derived from an EMBL/GenBank/DDBJ whole genome shotgun (WGS) entry which is preliminary data.</text>
</comment>
<dbReference type="InterPro" id="IPR019874">
    <property type="entry name" value="RF_methyltr_PrmC"/>
</dbReference>
<dbReference type="Gene3D" id="3.40.50.150">
    <property type="entry name" value="Vaccinia Virus protein VP39"/>
    <property type="match status" value="1"/>
</dbReference>
<dbReference type="Gene3D" id="1.10.8.10">
    <property type="entry name" value="DNA helicase RuvA subunit, C-terminal domain"/>
    <property type="match status" value="1"/>
</dbReference>
<feature type="binding site" evidence="5">
    <location>
        <begin position="195"/>
        <end position="198"/>
    </location>
    <ligand>
        <name>substrate</name>
    </ligand>
</feature>
<keyword evidence="1 5" id="KW-0489">Methyltransferase</keyword>
<name>A0A329MBT5_9BACL</name>
<accession>A0A329MBT5</accession>
<feature type="domain" description="Release factor glutamine methyltransferase N-terminal" evidence="7">
    <location>
        <begin position="8"/>
        <end position="78"/>
    </location>
</feature>
<dbReference type="OrthoDB" id="9800643at2"/>
<feature type="binding site" evidence="5">
    <location>
        <begin position="126"/>
        <end position="130"/>
    </location>
    <ligand>
        <name>S-adenosyl-L-methionine</name>
        <dbReference type="ChEBI" id="CHEBI:59789"/>
    </ligand>
</feature>
<dbReference type="Pfam" id="PF05175">
    <property type="entry name" value="MTS"/>
    <property type="match status" value="1"/>
</dbReference>
<feature type="domain" description="Methyltransferase small" evidence="6">
    <location>
        <begin position="121"/>
        <end position="200"/>
    </location>
</feature>
<comment type="catalytic activity">
    <reaction evidence="4 5">
        <text>L-glutaminyl-[peptide chain release factor] + S-adenosyl-L-methionine = N(5)-methyl-L-glutaminyl-[peptide chain release factor] + S-adenosyl-L-homocysteine + H(+)</text>
        <dbReference type="Rhea" id="RHEA:42896"/>
        <dbReference type="Rhea" id="RHEA-COMP:10271"/>
        <dbReference type="Rhea" id="RHEA-COMP:10272"/>
        <dbReference type="ChEBI" id="CHEBI:15378"/>
        <dbReference type="ChEBI" id="CHEBI:30011"/>
        <dbReference type="ChEBI" id="CHEBI:57856"/>
        <dbReference type="ChEBI" id="CHEBI:59789"/>
        <dbReference type="ChEBI" id="CHEBI:61891"/>
        <dbReference type="EC" id="2.1.1.297"/>
    </reaction>
</comment>
<evidence type="ECO:0000256" key="1">
    <source>
        <dbReference type="ARBA" id="ARBA00022603"/>
    </source>
</evidence>
<dbReference type="GO" id="GO:0102559">
    <property type="term" value="F:peptide chain release factor N(5)-glutamine methyltransferase activity"/>
    <property type="evidence" value="ECO:0007669"/>
    <property type="project" value="UniProtKB-EC"/>
</dbReference>
<evidence type="ECO:0000259" key="7">
    <source>
        <dbReference type="Pfam" id="PF17827"/>
    </source>
</evidence>
<reference evidence="8 9" key="1">
    <citation type="journal article" date="2009" name="Int. J. Syst. Evol. Microbiol.">
        <title>Paenibacillus contaminans sp. nov., isolated from a contaminated laboratory plate.</title>
        <authorList>
            <person name="Chou J.H."/>
            <person name="Lee J.H."/>
            <person name="Lin M.C."/>
            <person name="Chang P.S."/>
            <person name="Arun A.B."/>
            <person name="Young C.C."/>
            <person name="Chen W.M."/>
        </authorList>
    </citation>
    <scope>NUCLEOTIDE SEQUENCE [LARGE SCALE GENOMIC DNA]</scope>
    <source>
        <strain evidence="8 9">CKOBP-6</strain>
    </source>
</reference>
<dbReference type="EMBL" id="QMFB01000019">
    <property type="protein sequence ID" value="RAV17441.1"/>
    <property type="molecule type" value="Genomic_DNA"/>
</dbReference>
<dbReference type="SUPFAM" id="SSF53335">
    <property type="entry name" value="S-adenosyl-L-methionine-dependent methyltransferases"/>
    <property type="match status" value="1"/>
</dbReference>
<evidence type="ECO:0000313" key="9">
    <source>
        <dbReference type="Proteomes" id="UP000250369"/>
    </source>
</evidence>
<evidence type="ECO:0000256" key="2">
    <source>
        <dbReference type="ARBA" id="ARBA00022679"/>
    </source>
</evidence>
<dbReference type="InterPro" id="IPR040758">
    <property type="entry name" value="PrmC_N"/>
</dbReference>
<comment type="caution">
    <text evidence="5">Lacks conserved residue(s) required for the propagation of feature annotation.</text>
</comment>
<evidence type="ECO:0000259" key="6">
    <source>
        <dbReference type="Pfam" id="PF05175"/>
    </source>
</evidence>
<evidence type="ECO:0000313" key="8">
    <source>
        <dbReference type="EMBL" id="RAV17441.1"/>
    </source>
</evidence>
<evidence type="ECO:0000256" key="4">
    <source>
        <dbReference type="ARBA" id="ARBA00048391"/>
    </source>
</evidence>
<dbReference type="Proteomes" id="UP000250369">
    <property type="component" value="Unassembled WGS sequence"/>
</dbReference>
<comment type="function">
    <text evidence="5">Methylates the class 1 translation termination release factors RF1/PrfA and RF2/PrfB on the glutamine residue of the universally conserved GGQ motif.</text>
</comment>
<comment type="similarity">
    <text evidence="5">Belongs to the protein N5-glutamine methyltransferase family. PrmC subfamily.</text>
</comment>
<dbReference type="InterPro" id="IPR007848">
    <property type="entry name" value="Small_mtfrase_dom"/>
</dbReference>
<dbReference type="InterPro" id="IPR050320">
    <property type="entry name" value="N5-glutamine_MTase"/>
</dbReference>
<feature type="binding site" evidence="5">
    <location>
        <position position="149"/>
    </location>
    <ligand>
        <name>S-adenosyl-L-methionine</name>
        <dbReference type="ChEBI" id="CHEBI:59789"/>
    </ligand>
</feature>
<dbReference type="PANTHER" id="PTHR18895">
    <property type="entry name" value="HEMK METHYLTRANSFERASE"/>
    <property type="match status" value="1"/>
</dbReference>
<dbReference type="NCBIfam" id="TIGR03534">
    <property type="entry name" value="RF_mod_PrmC"/>
    <property type="match status" value="1"/>
</dbReference>
<sequence length="289" mass="31502">MHAETIREAYLKASSFLRDKGVADSSANAELLLQHALGLDRTSLLLRWSEPFPAERETDWLRLLERKAAGEPAQYIIGEQEFYGLPFTVNRNVLIPRPETELLVERMIAEGNRLWPGGSPLLADVGTGSGAIPVSIAVHCPAWRVMSSDISAGALETARGNAERNGVGERVKFVQGDLLLPYIEQGTAIDLLVSNPPYISTGDMAGLQPEVRDYEPHSALDGGPEGLDLYRRMITQLAELPACPRVIGFEVGQGQAREVARMLGSAADWTAIDLVKDLAGIERHVVAVR</sequence>
<dbReference type="InterPro" id="IPR029063">
    <property type="entry name" value="SAM-dependent_MTases_sf"/>
</dbReference>
<dbReference type="GO" id="GO:0032259">
    <property type="term" value="P:methylation"/>
    <property type="evidence" value="ECO:0007669"/>
    <property type="project" value="UniProtKB-KW"/>
</dbReference>
<feature type="binding site" evidence="5">
    <location>
        <position position="195"/>
    </location>
    <ligand>
        <name>S-adenosyl-L-methionine</name>
        <dbReference type="ChEBI" id="CHEBI:59789"/>
    </ligand>
</feature>
<dbReference type="HAMAP" id="MF_02126">
    <property type="entry name" value="RF_methyltr_PrmC"/>
    <property type="match status" value="1"/>
</dbReference>
<dbReference type="NCBIfam" id="TIGR00536">
    <property type="entry name" value="hemK_fam"/>
    <property type="match status" value="1"/>
</dbReference>
<protein>
    <recommendedName>
        <fullName evidence="5">Release factor glutamine methyltransferase</fullName>
        <shortName evidence="5">RF MTase</shortName>
        <ecNumber evidence="5">2.1.1.297</ecNumber>
    </recommendedName>
    <alternativeName>
        <fullName evidence="5">N5-glutamine methyltransferase PrmC</fullName>
    </alternativeName>
    <alternativeName>
        <fullName evidence="5">Protein-(glutamine-N5) MTase PrmC</fullName>
    </alternativeName>
    <alternativeName>
        <fullName evidence="5">Protein-glutamine N-methyltransferase PrmC</fullName>
    </alternativeName>
</protein>
<dbReference type="GO" id="GO:0003676">
    <property type="term" value="F:nucleic acid binding"/>
    <property type="evidence" value="ECO:0007669"/>
    <property type="project" value="InterPro"/>
</dbReference>
<dbReference type="PROSITE" id="PS00092">
    <property type="entry name" value="N6_MTASE"/>
    <property type="match status" value="1"/>
</dbReference>
<dbReference type="CDD" id="cd02440">
    <property type="entry name" value="AdoMet_MTases"/>
    <property type="match status" value="1"/>
</dbReference>